<dbReference type="EMBL" id="JBHSIU010000130">
    <property type="protein sequence ID" value="MFC5008305.1"/>
    <property type="molecule type" value="Genomic_DNA"/>
</dbReference>
<evidence type="ECO:0000259" key="1">
    <source>
        <dbReference type="SMART" id="SM00829"/>
    </source>
</evidence>
<proteinExistence type="predicted"/>
<dbReference type="SMART" id="SM00829">
    <property type="entry name" value="PKS_ER"/>
    <property type="match status" value="1"/>
</dbReference>
<dbReference type="Pfam" id="PF13602">
    <property type="entry name" value="ADH_zinc_N_2"/>
    <property type="match status" value="1"/>
</dbReference>
<organism evidence="2 3">
    <name type="scientific">Dactylosporangium cerinum</name>
    <dbReference type="NCBI Taxonomy" id="1434730"/>
    <lineage>
        <taxon>Bacteria</taxon>
        <taxon>Bacillati</taxon>
        <taxon>Actinomycetota</taxon>
        <taxon>Actinomycetes</taxon>
        <taxon>Micromonosporales</taxon>
        <taxon>Micromonosporaceae</taxon>
        <taxon>Dactylosporangium</taxon>
    </lineage>
</organism>
<dbReference type="Pfam" id="PF08240">
    <property type="entry name" value="ADH_N"/>
    <property type="match status" value="1"/>
</dbReference>
<dbReference type="PANTHER" id="PTHR11695:SF294">
    <property type="entry name" value="RETICULON-4-INTERACTING PROTEIN 1, MITOCHONDRIAL"/>
    <property type="match status" value="1"/>
</dbReference>
<dbReference type="SUPFAM" id="SSF51735">
    <property type="entry name" value="NAD(P)-binding Rossmann-fold domains"/>
    <property type="match status" value="1"/>
</dbReference>
<name>A0ABV9WKY2_9ACTN</name>
<accession>A0ABV9WKY2</accession>
<dbReference type="InterPro" id="IPR011032">
    <property type="entry name" value="GroES-like_sf"/>
</dbReference>
<dbReference type="InterPro" id="IPR036291">
    <property type="entry name" value="NAD(P)-bd_dom_sf"/>
</dbReference>
<dbReference type="InterPro" id="IPR013154">
    <property type="entry name" value="ADH-like_N"/>
</dbReference>
<dbReference type="GO" id="GO:0016491">
    <property type="term" value="F:oxidoreductase activity"/>
    <property type="evidence" value="ECO:0007669"/>
    <property type="project" value="UniProtKB-KW"/>
</dbReference>
<protein>
    <submittedName>
        <fullName evidence="2">NADP-dependent oxidoreductase</fullName>
        <ecNumber evidence="2">1.-.-.-</ecNumber>
    </submittedName>
</protein>
<evidence type="ECO:0000313" key="2">
    <source>
        <dbReference type="EMBL" id="MFC5008305.1"/>
    </source>
</evidence>
<dbReference type="Gene3D" id="3.40.50.720">
    <property type="entry name" value="NAD(P)-binding Rossmann-like Domain"/>
    <property type="match status" value="1"/>
</dbReference>
<feature type="domain" description="Enoyl reductase (ER)" evidence="1">
    <location>
        <begin position="9"/>
        <end position="262"/>
    </location>
</feature>
<comment type="caution">
    <text evidence="2">The sequence shown here is derived from an EMBL/GenBank/DDBJ whole genome shotgun (WGS) entry which is preliminary data.</text>
</comment>
<dbReference type="EC" id="1.-.-.-" evidence="2"/>
<sequence>MHVAEVAVGHLQQVFPLALPHTPGIDVAGTVTAVGGGVSGLEIGDRVVGFLPMTAAGAAAQYVLAPAETLTAAPATIPLADAAALPATGLTAWQAVFEHADVQPGHRVLIHGAGGAVGGYAVQLAVQAGAAVVGTAGERHAERVRGYGAQVPGRGADGLTSQFDAVLNFAPVAPADMAVLAGLVRDGGALVTTTTPGPQDDLRGVRSISVFVRPDADQLTALVDRVNAGKLHVHIADHITLDDVAEVHARNDAGTLSGKTVITL</sequence>
<dbReference type="PANTHER" id="PTHR11695">
    <property type="entry name" value="ALCOHOL DEHYDROGENASE RELATED"/>
    <property type="match status" value="1"/>
</dbReference>
<keyword evidence="3" id="KW-1185">Reference proteome</keyword>
<gene>
    <name evidence="2" type="ORF">ACFPIJ_62165</name>
</gene>
<dbReference type="Proteomes" id="UP001595912">
    <property type="component" value="Unassembled WGS sequence"/>
</dbReference>
<keyword evidence="2" id="KW-0560">Oxidoreductase</keyword>
<dbReference type="CDD" id="cd05289">
    <property type="entry name" value="MDR_like_2"/>
    <property type="match status" value="1"/>
</dbReference>
<dbReference type="Gene3D" id="3.90.180.10">
    <property type="entry name" value="Medium-chain alcohol dehydrogenases, catalytic domain"/>
    <property type="match status" value="1"/>
</dbReference>
<dbReference type="InterPro" id="IPR050700">
    <property type="entry name" value="YIM1/Zinc_Alcohol_DH_Fams"/>
</dbReference>
<dbReference type="SUPFAM" id="SSF50129">
    <property type="entry name" value="GroES-like"/>
    <property type="match status" value="1"/>
</dbReference>
<dbReference type="RefSeq" id="WP_380129003.1">
    <property type="nucleotide sequence ID" value="NZ_JBHSIU010000130.1"/>
</dbReference>
<evidence type="ECO:0000313" key="3">
    <source>
        <dbReference type="Proteomes" id="UP001595912"/>
    </source>
</evidence>
<reference evidence="3" key="1">
    <citation type="journal article" date="2019" name="Int. J. Syst. Evol. Microbiol.">
        <title>The Global Catalogue of Microorganisms (GCM) 10K type strain sequencing project: providing services to taxonomists for standard genome sequencing and annotation.</title>
        <authorList>
            <consortium name="The Broad Institute Genomics Platform"/>
            <consortium name="The Broad Institute Genome Sequencing Center for Infectious Disease"/>
            <person name="Wu L."/>
            <person name="Ma J."/>
        </authorList>
    </citation>
    <scope>NUCLEOTIDE SEQUENCE [LARGE SCALE GENOMIC DNA]</scope>
    <source>
        <strain evidence="3">CGMCC 4.7152</strain>
    </source>
</reference>
<dbReference type="InterPro" id="IPR020843">
    <property type="entry name" value="ER"/>
</dbReference>